<dbReference type="NCBIfam" id="TIGR02894">
    <property type="entry name" value="DNA_bind_RsfA"/>
    <property type="match status" value="1"/>
</dbReference>
<dbReference type="PANTHER" id="PTHR41302">
    <property type="entry name" value="PRESPORE-SPECIFIC TRANSCRIPTIONAL REGULATOR RSFA-RELATED"/>
    <property type="match status" value="1"/>
</dbReference>
<name>A0A0A3I5Y3_9BACL</name>
<evidence type="ECO:0000256" key="1">
    <source>
        <dbReference type="SAM" id="Coils"/>
    </source>
</evidence>
<gene>
    <name evidence="2" type="ORF">CD29_02285</name>
</gene>
<sequence length="226" mass="25775">MVKIRQDAWLKENDELLAEAVLRHVKEGSTQLNAFEEAGDALNRTAAACGFRWNAVVRRLYEKELAEAKKERKERMRVLGMNGRRRSQGVYLLPTTTTASQTTEEVKSIPLSALNLDIVIAYLLRLQHNGGSDNEATKWRQVANAATEKMKELEKKITLLESENRAIREDYEQFVQIMNRARRLVTLEEDEQRIAPVFKMEKNGNLVANYATNSSEIGKENADVSH</sequence>
<dbReference type="RefSeq" id="WP_036182386.1">
    <property type="nucleotide sequence ID" value="NZ_AVDA01000002.1"/>
</dbReference>
<dbReference type="AlphaFoldDB" id="A0A0A3I5Y3"/>
<comment type="caution">
    <text evidence="2">The sequence shown here is derived from an EMBL/GenBank/DDBJ whole genome shotgun (WGS) entry which is preliminary data.</text>
</comment>
<feature type="coiled-coil region" evidence="1">
    <location>
        <begin position="136"/>
        <end position="170"/>
    </location>
</feature>
<dbReference type="PANTHER" id="PTHR41302:SF1">
    <property type="entry name" value="PRESPORE-SPECIFIC TRANSCRIPTIONAL REGULATOR RSFA"/>
    <property type="match status" value="1"/>
</dbReference>
<dbReference type="STRING" id="1384049.CD29_02285"/>
<dbReference type="Proteomes" id="UP000030416">
    <property type="component" value="Unassembled WGS sequence"/>
</dbReference>
<dbReference type="InterPro" id="IPR014243">
    <property type="entry name" value="RsfA-like"/>
</dbReference>
<keyword evidence="3" id="KW-1185">Reference proteome</keyword>
<dbReference type="EMBL" id="JPVN01000002">
    <property type="protein sequence ID" value="KGR80206.1"/>
    <property type="molecule type" value="Genomic_DNA"/>
</dbReference>
<organism evidence="2 3">
    <name type="scientific">Ureibacillus manganicus DSM 26584</name>
    <dbReference type="NCBI Taxonomy" id="1384049"/>
    <lineage>
        <taxon>Bacteria</taxon>
        <taxon>Bacillati</taxon>
        <taxon>Bacillota</taxon>
        <taxon>Bacilli</taxon>
        <taxon>Bacillales</taxon>
        <taxon>Caryophanaceae</taxon>
        <taxon>Ureibacillus</taxon>
    </lineage>
</organism>
<proteinExistence type="predicted"/>
<dbReference type="eggNOG" id="ENOG502ZCFU">
    <property type="taxonomic scope" value="Bacteria"/>
</dbReference>
<reference evidence="2 3" key="1">
    <citation type="submission" date="2014-02" db="EMBL/GenBank/DDBJ databases">
        <title>Draft genome sequence of Lysinibacillus manganicus DSM 26584T.</title>
        <authorList>
            <person name="Zhang F."/>
            <person name="Wang G."/>
            <person name="Zhang L."/>
        </authorList>
    </citation>
    <scope>NUCLEOTIDE SEQUENCE [LARGE SCALE GENOMIC DNA]</scope>
    <source>
        <strain evidence="2 3">DSM 26584</strain>
    </source>
</reference>
<protein>
    <submittedName>
        <fullName evidence="2">Transcriptional regulator</fullName>
    </submittedName>
</protein>
<dbReference type="OrthoDB" id="2845592at2"/>
<keyword evidence="1" id="KW-0175">Coiled coil</keyword>
<evidence type="ECO:0000313" key="3">
    <source>
        <dbReference type="Proteomes" id="UP000030416"/>
    </source>
</evidence>
<accession>A0A0A3I5Y3</accession>
<evidence type="ECO:0000313" key="2">
    <source>
        <dbReference type="EMBL" id="KGR80206.1"/>
    </source>
</evidence>